<dbReference type="InterPro" id="IPR028222">
    <property type="entry name" value="AP5Z1"/>
</dbReference>
<feature type="compositionally biased region" description="Polar residues" evidence="1">
    <location>
        <begin position="908"/>
        <end position="917"/>
    </location>
</feature>
<keyword evidence="5" id="KW-1185">Reference proteome</keyword>
<feature type="compositionally biased region" description="Pro residues" evidence="1">
    <location>
        <begin position="636"/>
        <end position="666"/>
    </location>
</feature>
<feature type="domain" description="AP-5 complex subunit zeta-1 ARM repeats" evidence="2">
    <location>
        <begin position="320"/>
        <end position="437"/>
    </location>
</feature>
<evidence type="ECO:0000256" key="1">
    <source>
        <dbReference type="SAM" id="MobiDB-lite"/>
    </source>
</evidence>
<dbReference type="GO" id="GO:0016197">
    <property type="term" value="P:endosomal transport"/>
    <property type="evidence" value="ECO:0007669"/>
    <property type="project" value="Ensembl"/>
</dbReference>
<feature type="region of interest" description="Disordered" evidence="1">
    <location>
        <begin position="569"/>
        <end position="724"/>
    </location>
</feature>
<dbReference type="GO" id="GO:0000724">
    <property type="term" value="P:double-strand break repair via homologous recombination"/>
    <property type="evidence" value="ECO:0007669"/>
    <property type="project" value="Ensembl"/>
</dbReference>
<evidence type="ECO:0000259" key="3">
    <source>
        <dbReference type="Pfam" id="PF25153"/>
    </source>
</evidence>
<feature type="region of interest" description="Disordered" evidence="1">
    <location>
        <begin position="789"/>
        <end position="917"/>
    </location>
</feature>
<dbReference type="STRING" id="9544.ENSMMUP00000079282"/>
<sequence length="917" mass="98744">MFSAGAESLLHQAREIQDEELKKFCSRISKLLQAEDLGPDTLDSLQRLFLIISATKYNRRLEKTCVDLLQATLGLATCPEQLQVLCAAILREMSPSDSLSLVWDHTQNSRQLNLVASVLLAQGDRNEEVSAVGQGVLRALESRQPEGPSLRYLLPIMAKVVVLSPGTLQEDQATLLSKRLVDWLRYASLQQGLPHSSSFFSTPRARQPGPITEMDGAVATDFFTVLSTGHRFTEDQWLNVQAFSMLRAWLLHSGPEGLGTLDTDDRSEQEGSTLSVISATSSAGRLLPPRERLREVAFEYCQRLIEQSNRRALRKGDSDLQKACLVEAVLVLDVLCRQDPSFLYRSLSCLKALHGRVRGDPASVRVLLPLARFFLSHGEAAAVDSEAVYQHLFTRIPLEQFHSPMLAFEFVQFCRDNLHLFGGHLGTLRLSFPNLFKVIAGSIREATLGHLSQGPQLPGSLPGPEVPGPFPIPAAPQGQRRHREVGAALPAAAAHGRLRPRGPVCRGRAHAAAGVLLSGDPGELAIWGPPFPWASQPRGRPEPAPWGPPELCRRLIPPHLPSTATLRVREAQGHGCTGHSPSRPRPPSHPLHPHRPCPLSPVPSPSSRQAPSPVPSPSSPQAPSPVPSPSSWQAPSPVPSPSSPQAPSPVPRPPSPPLHPGRPRPPSHLLHPGRPRPPFHPLHPGRPRPPFHPLHPGRPHPPSHLLRPGRPRPPFHPLHPGRPRPPSIPFIPTGPVPRPIPFIPRGPIPRPIPFIPRGPVPCPIPFIPAGPVPCPIPFIPAGPVPRPIPFIPAGPGPHPSPSSRQALSPVPSPSSPQALAPIPSPSSPQAPSPVPSSSSPQAPSPVPHPIPFIPAGPGPHPSPSSQQAPAPVPSPSSRKAPSPVPAGPVSHPQDRASEWPGRWWHSGGRSSLSPCCP</sequence>
<name>A0A5F8AMX6_MACMU</name>
<dbReference type="Ensembl" id="ENSMMUT00000087745.1">
    <property type="protein sequence ID" value="ENSMMUP00000079282.1"/>
    <property type="gene ID" value="ENSMMUG00000011228.4"/>
</dbReference>
<dbReference type="InterPro" id="IPR055450">
    <property type="entry name" value="AP5Z1_ARM"/>
</dbReference>
<reference evidence="5" key="1">
    <citation type="journal article" date="2007" name="Science">
        <title>Evolutionary and biomedical insights from the rhesus macaque genome.</title>
        <authorList>
            <person name="Gibbs R.A."/>
            <person name="Rogers J."/>
            <person name="Katze M.G."/>
            <person name="Bumgarner R."/>
            <person name="Weinstock G.M."/>
            <person name="Mardis E.R."/>
            <person name="Remington K.A."/>
            <person name="Strausberg R.L."/>
            <person name="Venter J.C."/>
            <person name="Wilson R.K."/>
            <person name="Batzer M.A."/>
            <person name="Bustamante C.D."/>
            <person name="Eichler E.E."/>
            <person name="Hahn M.W."/>
            <person name="Hardison R.C."/>
            <person name="Makova K.D."/>
            <person name="Miller W."/>
            <person name="Milosavljevic A."/>
            <person name="Palermo R.E."/>
            <person name="Siepel A."/>
            <person name="Sikela J.M."/>
            <person name="Attaway T."/>
            <person name="Bell S."/>
            <person name="Bernard K.E."/>
            <person name="Buhay C.J."/>
            <person name="Chandrabose M.N."/>
            <person name="Dao M."/>
            <person name="Davis C."/>
            <person name="Delehaunty K.D."/>
            <person name="Ding Y."/>
            <person name="Dinh H.H."/>
            <person name="Dugan-Rocha S."/>
            <person name="Fulton L.A."/>
            <person name="Gabisi R.A."/>
            <person name="Garner T.T."/>
            <person name="Godfrey J."/>
            <person name="Hawes A.C."/>
            <person name="Hernandez J."/>
            <person name="Hines S."/>
            <person name="Holder M."/>
            <person name="Hume J."/>
            <person name="Jhangiani S.N."/>
            <person name="Joshi V."/>
            <person name="Khan Z.M."/>
            <person name="Kirkness E.F."/>
            <person name="Cree A."/>
            <person name="Fowler R.G."/>
            <person name="Lee S."/>
            <person name="Lewis L.R."/>
            <person name="Li Z."/>
            <person name="Liu Y.-S."/>
            <person name="Moore S.M."/>
            <person name="Muzny D."/>
            <person name="Nazareth L.V."/>
            <person name="Ngo D.N."/>
            <person name="Okwuonu G.O."/>
            <person name="Pai G."/>
            <person name="Parker D."/>
            <person name="Paul H.A."/>
            <person name="Pfannkoch C."/>
            <person name="Pohl C.S."/>
            <person name="Rogers Y.-H.C."/>
            <person name="Ruiz S.J."/>
            <person name="Sabo A."/>
            <person name="Santibanez J."/>
            <person name="Schneider B.W."/>
            <person name="Smith S.M."/>
            <person name="Sodergren E."/>
            <person name="Svatek A.F."/>
            <person name="Utterback T.R."/>
            <person name="Vattathil S."/>
            <person name="Warren W."/>
            <person name="White C.S."/>
            <person name="Chinwalla A.T."/>
            <person name="Feng Y."/>
            <person name="Halpern A.L."/>
            <person name="Hillier L.W."/>
            <person name="Huang X."/>
            <person name="Minx P."/>
            <person name="Nelson J.O."/>
            <person name="Pepin K.H."/>
            <person name="Qin X."/>
            <person name="Sutton G.G."/>
            <person name="Venter E."/>
            <person name="Walenz B.P."/>
            <person name="Wallis J.W."/>
            <person name="Worley K.C."/>
            <person name="Yang S.-P."/>
            <person name="Jones S.M."/>
            <person name="Marra M.A."/>
            <person name="Rocchi M."/>
            <person name="Schein J.E."/>
            <person name="Baertsch R."/>
            <person name="Clarke L."/>
            <person name="Csuros M."/>
            <person name="Glasscock J."/>
            <person name="Harris R.A."/>
            <person name="Havlak P."/>
            <person name="Jackson A.R."/>
            <person name="Jiang H."/>
            <person name="Liu Y."/>
            <person name="Messina D.N."/>
            <person name="Shen Y."/>
            <person name="Song H.X.-Z."/>
            <person name="Wylie T."/>
            <person name="Zhang L."/>
            <person name="Birney E."/>
            <person name="Han K."/>
            <person name="Konkel M.K."/>
            <person name="Lee J."/>
            <person name="Smit A.F.A."/>
            <person name="Ullmer B."/>
            <person name="Wang H."/>
            <person name="Xing J."/>
            <person name="Burhans R."/>
            <person name="Cheng Z."/>
            <person name="Karro J.E."/>
            <person name="Ma J."/>
            <person name="Raney B."/>
            <person name="She X."/>
            <person name="Cox M.J."/>
            <person name="Demuth J.P."/>
            <person name="Dumas L.J."/>
            <person name="Han S.-G."/>
            <person name="Hopkins J."/>
            <person name="Karimpour-Fard A."/>
            <person name="Kim Y.H."/>
            <person name="Pollack J.R."/>
            <person name="Vinar T."/>
            <person name="Addo-Quaye C."/>
            <person name="Degenhardt J."/>
            <person name="Denby A."/>
            <person name="Hubisz M.J."/>
            <person name="Indap A."/>
            <person name="Kosiol C."/>
            <person name="Lahn B.T."/>
            <person name="Lawson H.A."/>
            <person name="Marklein A."/>
            <person name="Nielsen R."/>
            <person name="Vallender E.J."/>
            <person name="Clark A.G."/>
            <person name="Ferguson B."/>
            <person name="Hernandez R.D."/>
            <person name="Hirani K."/>
            <person name="Kehrer-Sawatzki H."/>
            <person name="Kolb J."/>
            <person name="Patil S."/>
            <person name="Pu L.-L."/>
            <person name="Ren Y."/>
            <person name="Smith D.G."/>
            <person name="Wheeler D.A."/>
            <person name="Schenck I."/>
            <person name="Ball E.V."/>
            <person name="Chen R."/>
            <person name="Cooper D.N."/>
            <person name="Giardine B."/>
            <person name="Hsu F."/>
            <person name="Kent W.J."/>
            <person name="Lesk A."/>
            <person name="Nelson D.L."/>
            <person name="O'brien W.E."/>
            <person name="Pruefer K."/>
            <person name="Stenson P.D."/>
            <person name="Wallace J.C."/>
            <person name="Ke H."/>
            <person name="Liu X.-M."/>
            <person name="Wang P."/>
            <person name="Xiang A.P."/>
            <person name="Yang F."/>
            <person name="Barber G.P."/>
            <person name="Haussler D."/>
            <person name="Karolchik D."/>
            <person name="Kern A.D."/>
            <person name="Kuhn R.M."/>
            <person name="Smith K.E."/>
            <person name="Zwieg A.S."/>
        </authorList>
    </citation>
    <scope>NUCLEOTIDE SEQUENCE [LARGE SCALE GENOMIC DNA]</scope>
    <source>
        <strain evidence="5">17573</strain>
    </source>
</reference>
<proteinExistence type="predicted"/>
<feature type="compositionally biased region" description="Pro residues" evidence="1">
    <location>
        <begin position="789"/>
        <end position="800"/>
    </location>
</feature>
<evidence type="ECO:0000259" key="2">
    <source>
        <dbReference type="Pfam" id="PF14764"/>
    </source>
</evidence>
<dbReference type="ExpressionAtlas" id="A0A5F8AMX6">
    <property type="expression patterns" value="baseline"/>
</dbReference>
<dbReference type="Pfam" id="PF25153">
    <property type="entry name" value="TPR_AP5Z1"/>
    <property type="match status" value="1"/>
</dbReference>
<dbReference type="VEuPathDB" id="HostDB:ENSMMUG00000011228"/>
<dbReference type="GeneTree" id="ENSGT00390000017592"/>
<feature type="compositionally biased region" description="Low complexity" evidence="1">
    <location>
        <begin position="451"/>
        <end position="463"/>
    </location>
</feature>
<reference evidence="4" key="4">
    <citation type="submission" date="2025-09" db="UniProtKB">
        <authorList>
            <consortium name="Ensembl"/>
        </authorList>
    </citation>
    <scope>IDENTIFICATION</scope>
    <source>
        <strain evidence="4">17573</strain>
    </source>
</reference>
<dbReference type="InParanoid" id="A0A5F8AMX6"/>
<dbReference type="PANTHER" id="PTHR46488:SF1">
    <property type="entry name" value="AP-5 COMPLEX SUBUNIT ZETA-1"/>
    <property type="match status" value="1"/>
</dbReference>
<feature type="region of interest" description="Disordered" evidence="1">
    <location>
        <begin position="451"/>
        <end position="482"/>
    </location>
</feature>
<evidence type="ECO:0000313" key="6">
    <source>
        <dbReference type="VGNC" id="VGNC:69883"/>
    </source>
</evidence>
<evidence type="ECO:0000313" key="4">
    <source>
        <dbReference type="Ensembl" id="ENSMMUP00000079282.1"/>
    </source>
</evidence>
<dbReference type="VGNC" id="VGNC:69883">
    <property type="gene designation" value="AP5Z1"/>
</dbReference>
<dbReference type="InterPro" id="IPR056857">
    <property type="entry name" value="TPR_AP5Z1_N"/>
</dbReference>
<dbReference type="Proteomes" id="UP000006718">
    <property type="component" value="Chromosome 3"/>
</dbReference>
<feature type="compositionally biased region" description="Pro residues" evidence="1">
    <location>
        <begin position="612"/>
        <end position="628"/>
    </location>
</feature>
<dbReference type="GO" id="GO:0016607">
    <property type="term" value="C:nuclear speck"/>
    <property type="evidence" value="ECO:0007669"/>
    <property type="project" value="Ensembl"/>
</dbReference>
<reference evidence="4" key="3">
    <citation type="submission" date="2025-08" db="UniProtKB">
        <authorList>
            <consortium name="Ensembl"/>
        </authorList>
    </citation>
    <scope>IDENTIFICATION</scope>
    <source>
        <strain evidence="4">17573</strain>
    </source>
</reference>
<dbReference type="PANTHER" id="PTHR46488">
    <property type="entry name" value="AP-5 COMPLEX SUBUNIT ZETA-1"/>
    <property type="match status" value="1"/>
</dbReference>
<dbReference type="Bgee" id="ENSMMUG00000011228">
    <property type="expression patterns" value="Expressed in cortex of kidney and 20 other cell types or tissues"/>
</dbReference>
<protein>
    <submittedName>
        <fullName evidence="4">Adaptor related protein complex 5 subunit zeta 1</fullName>
    </submittedName>
</protein>
<feature type="compositionally biased region" description="Pro residues" evidence="1">
    <location>
        <begin position="842"/>
        <end position="862"/>
    </location>
</feature>
<dbReference type="GO" id="GO:0044599">
    <property type="term" value="C:AP-5 adaptor complex"/>
    <property type="evidence" value="ECO:0007669"/>
    <property type="project" value="InterPro"/>
</dbReference>
<gene>
    <name evidence="4 6" type="primary">AP5Z1</name>
</gene>
<feature type="domain" description="AP-5 complex subunit zeta-1 N-terminal TPR" evidence="3">
    <location>
        <begin position="1"/>
        <end position="279"/>
    </location>
</feature>
<feature type="compositionally biased region" description="Pro residues" evidence="1">
    <location>
        <begin position="822"/>
        <end position="834"/>
    </location>
</feature>
<feature type="region of interest" description="Disordered" evidence="1">
    <location>
        <begin position="533"/>
        <end position="557"/>
    </location>
</feature>
<feature type="compositionally biased region" description="Low complexity" evidence="1">
    <location>
        <begin position="863"/>
        <end position="881"/>
    </location>
</feature>
<dbReference type="Pfam" id="PF14764">
    <property type="entry name" value="SPG48"/>
    <property type="match status" value="1"/>
</dbReference>
<reference evidence="4" key="2">
    <citation type="submission" date="2019-01" db="EMBL/GenBank/DDBJ databases">
        <authorList>
            <person name="Graves T."/>
            <person name="Eichler E.E."/>
            <person name="Wilson R.K."/>
        </authorList>
    </citation>
    <scope>NUCLEOTIDE SEQUENCE [LARGE SCALE GENOMIC DNA]</scope>
    <source>
        <strain evidence="4">17573</strain>
    </source>
</reference>
<evidence type="ECO:0000313" key="5">
    <source>
        <dbReference type="Proteomes" id="UP000006718"/>
    </source>
</evidence>
<dbReference type="AlphaFoldDB" id="A0A5F8AMX6"/>
<feature type="compositionally biased region" description="Pro residues" evidence="1">
    <location>
        <begin position="583"/>
        <end position="604"/>
    </location>
</feature>
<accession>A0A5F8AMX6</accession>
<organism evidence="4 5">
    <name type="scientific">Macaca mulatta</name>
    <name type="common">Rhesus macaque</name>
    <dbReference type="NCBI Taxonomy" id="9544"/>
    <lineage>
        <taxon>Eukaryota</taxon>
        <taxon>Metazoa</taxon>
        <taxon>Chordata</taxon>
        <taxon>Craniata</taxon>
        <taxon>Vertebrata</taxon>
        <taxon>Euteleostomi</taxon>
        <taxon>Mammalia</taxon>
        <taxon>Eutheria</taxon>
        <taxon>Euarchontoglires</taxon>
        <taxon>Primates</taxon>
        <taxon>Haplorrhini</taxon>
        <taxon>Catarrhini</taxon>
        <taxon>Cercopithecidae</taxon>
        <taxon>Cercopithecinae</taxon>
        <taxon>Macaca</taxon>
    </lineage>
</organism>
<feature type="compositionally biased region" description="Pro residues" evidence="1">
    <location>
        <begin position="464"/>
        <end position="474"/>
    </location>
</feature>